<organism evidence="3 4">
    <name type="scientific">Methylocystis bryophila</name>
    <dbReference type="NCBI Taxonomy" id="655015"/>
    <lineage>
        <taxon>Bacteria</taxon>
        <taxon>Pseudomonadati</taxon>
        <taxon>Pseudomonadota</taxon>
        <taxon>Alphaproteobacteria</taxon>
        <taxon>Hyphomicrobiales</taxon>
        <taxon>Methylocystaceae</taxon>
        <taxon>Methylocystis</taxon>
    </lineage>
</organism>
<dbReference type="InterPro" id="IPR050345">
    <property type="entry name" value="Aliph_Amidase/BUP"/>
</dbReference>
<dbReference type="GO" id="GO:0016811">
    <property type="term" value="F:hydrolase activity, acting on carbon-nitrogen (but not peptide) bonds, in linear amides"/>
    <property type="evidence" value="ECO:0007669"/>
    <property type="project" value="TreeGrafter"/>
</dbReference>
<protein>
    <submittedName>
        <fullName evidence="3">Carbon-nitrogen hydrolase</fullName>
    </submittedName>
</protein>
<feature type="domain" description="CN hydrolase" evidence="2">
    <location>
        <begin position="21"/>
        <end position="284"/>
    </location>
</feature>
<evidence type="ECO:0000313" key="3">
    <source>
        <dbReference type="EMBL" id="ARN83604.1"/>
    </source>
</evidence>
<keyword evidence="4" id="KW-1185">Reference proteome</keyword>
<dbReference type="Gene3D" id="3.60.110.10">
    <property type="entry name" value="Carbon-nitrogen hydrolase"/>
    <property type="match status" value="2"/>
</dbReference>
<evidence type="ECO:0000259" key="2">
    <source>
        <dbReference type="PROSITE" id="PS50263"/>
    </source>
</evidence>
<dbReference type="PROSITE" id="PS50263">
    <property type="entry name" value="CN_HYDROLASE"/>
    <property type="match status" value="2"/>
</dbReference>
<evidence type="ECO:0000256" key="1">
    <source>
        <dbReference type="ARBA" id="ARBA00022801"/>
    </source>
</evidence>
<dbReference type="EMBL" id="CP019948">
    <property type="protein sequence ID" value="ARN83604.1"/>
    <property type="molecule type" value="Genomic_DNA"/>
</dbReference>
<feature type="domain" description="CN hydrolase" evidence="2">
    <location>
        <begin position="314"/>
        <end position="564"/>
    </location>
</feature>
<accession>A0A1W6N155</accession>
<proteinExistence type="predicted"/>
<dbReference type="PANTHER" id="PTHR43674">
    <property type="entry name" value="NITRILASE C965.09-RELATED"/>
    <property type="match status" value="1"/>
</dbReference>
<evidence type="ECO:0000313" key="4">
    <source>
        <dbReference type="Proteomes" id="UP000193978"/>
    </source>
</evidence>
<dbReference type="Pfam" id="PF00795">
    <property type="entry name" value="CN_hydrolase"/>
    <property type="match status" value="2"/>
</dbReference>
<keyword evidence="1 3" id="KW-0378">Hydrolase</keyword>
<dbReference type="PANTHER" id="PTHR43674:SF2">
    <property type="entry name" value="BETA-UREIDOPROPIONASE"/>
    <property type="match status" value="1"/>
</dbReference>
<sequence length="609" mass="64101">MPLTTAYGKPVAQASSGTQAIKVAAVDFVPAWGDLEGNIGRLVVAAKEAGRQGVTFAVFPETAVSGYLFSGPDQIAPFLDTIPGKTTDALLPVLARAGMYMSVGVAERDAQTGIAYNSAVLLGPRGVIGKYRKNGLNPQDQKVFAPGDTGVEVFDTPIGRIALTICYDDTYWQYARLAALRGAQIIAWHSVSDRVMPGTPPAEAKGDHSTVANTQYMSAQNGVWVIGATRSGIETNPITGGKLYYNGGSSIWSPEGRKLAQARVAPPEVLPPGFRSLITATIRPADADRSRSTRLALRRPDLYLPLLALHRSPVDGNATGRAHSVSLAAAQWPEGPSLLSGATPAEGELMVLPELSGLPSGIGADEIKSRAEPADGAFEKKLAAAAQAGKGYLVGSYPERDGDRVFHTVALAGPQGAILARYRVTHPKAAHADWATPGDRLTVVDTPLGRIGLASAEELSVPELGGLYAALRADILAAPAGPPEPLKVETDPALYSVPDPPTGRADFFPFAAAKQGQFWLVSGGRRAGDHTAAAIYGPEPVVSTPTLTATAGDPAIRYRTTVPAPGSWINQDQLIDGQQALWFAPLVLQEGNACLERWRRRGAGPLPCR</sequence>
<reference evidence="3 4" key="1">
    <citation type="submission" date="2017-02" db="EMBL/GenBank/DDBJ databases">
        <authorList>
            <person name="Peterson S.W."/>
        </authorList>
    </citation>
    <scope>NUCLEOTIDE SEQUENCE [LARGE SCALE GENOMIC DNA]</scope>
    <source>
        <strain evidence="3 4">S285</strain>
    </source>
</reference>
<dbReference type="CDD" id="cd07197">
    <property type="entry name" value="nitrilase"/>
    <property type="match status" value="2"/>
</dbReference>
<dbReference type="KEGG" id="mbry:B1812_12130"/>
<dbReference type="InterPro" id="IPR003010">
    <property type="entry name" value="C-N_Hydrolase"/>
</dbReference>
<dbReference type="AlphaFoldDB" id="A0A1W6N155"/>
<dbReference type="STRING" id="655015.B1812_12130"/>
<name>A0A1W6N155_9HYPH</name>
<dbReference type="Proteomes" id="UP000193978">
    <property type="component" value="Chromosome"/>
</dbReference>
<dbReference type="InterPro" id="IPR036526">
    <property type="entry name" value="C-N_Hydrolase_sf"/>
</dbReference>
<gene>
    <name evidence="3" type="ORF">B1812_12130</name>
</gene>
<dbReference type="SUPFAM" id="SSF56317">
    <property type="entry name" value="Carbon-nitrogen hydrolase"/>
    <property type="match status" value="2"/>
</dbReference>